<evidence type="ECO:0000313" key="1">
    <source>
        <dbReference type="EMBL" id="VEI22669.1"/>
    </source>
</evidence>
<dbReference type="Proteomes" id="UP000282386">
    <property type="component" value="Chromosome"/>
</dbReference>
<reference evidence="1 2" key="1">
    <citation type="submission" date="2018-12" db="EMBL/GenBank/DDBJ databases">
        <authorList>
            <consortium name="Pathogen Informatics"/>
        </authorList>
    </citation>
    <scope>NUCLEOTIDE SEQUENCE [LARGE SCALE GENOMIC DNA]</scope>
    <source>
        <strain evidence="1 2">NCTC10207</strain>
    </source>
</reference>
<proteinExistence type="predicted"/>
<protein>
    <submittedName>
        <fullName evidence="1">Uncharacterized protein</fullName>
    </submittedName>
</protein>
<sequence length="252" mass="28345">MVYEIHRLAQHAAIYSKLHQELFDKAIKEAIGTYSWHIDVPDRVLTFTSVDGGGEVTCEGDTLASVAVRPATLLWGYAKFFAPYVGDNPAARQIRSFGEEYELESLTQEEIPYEFDESQNQLDAIVALSHEVGMVANIIYGPEVYYYTGPTGNAGARQTYLVRNPSVDIPPVTVRELFPRLARYIVELEDIDWSFEGLGKLLPSWSVQREQTPEGPVRYTITDHTGDSCAALITYDKYGRVAEVSLTNYFQD</sequence>
<name>A0A7Z9D6H3_9MICC</name>
<dbReference type="AlphaFoldDB" id="A0A7Z9D6H3"/>
<dbReference type="InterPro" id="IPR049249">
    <property type="entry name" value="DUF6882"/>
</dbReference>
<gene>
    <name evidence="1" type="ORF">NCTC10207_00754</name>
</gene>
<dbReference type="RefSeq" id="WP_126499812.1">
    <property type="nucleotide sequence ID" value="NZ_LR134479.1"/>
</dbReference>
<dbReference type="EMBL" id="LR134479">
    <property type="protein sequence ID" value="VEI22669.1"/>
    <property type="molecule type" value="Genomic_DNA"/>
</dbReference>
<organism evidence="1 2">
    <name type="scientific">Rothia aeria</name>
    <dbReference type="NCBI Taxonomy" id="172042"/>
    <lineage>
        <taxon>Bacteria</taxon>
        <taxon>Bacillati</taxon>
        <taxon>Actinomycetota</taxon>
        <taxon>Actinomycetes</taxon>
        <taxon>Micrococcales</taxon>
        <taxon>Micrococcaceae</taxon>
        <taxon>Rothia</taxon>
    </lineage>
</organism>
<dbReference type="Pfam" id="PF21813">
    <property type="entry name" value="DUF6882"/>
    <property type="match status" value="1"/>
</dbReference>
<accession>A0A7Z9D6H3</accession>
<evidence type="ECO:0000313" key="2">
    <source>
        <dbReference type="Proteomes" id="UP000282386"/>
    </source>
</evidence>